<evidence type="ECO:0000313" key="13">
    <source>
        <dbReference type="Proteomes" id="UP000440578"/>
    </source>
</evidence>
<dbReference type="SMART" id="SM00320">
    <property type="entry name" value="WD40"/>
    <property type="match status" value="5"/>
</dbReference>
<dbReference type="Pfam" id="PF04158">
    <property type="entry name" value="Sof1"/>
    <property type="match status" value="1"/>
</dbReference>
<evidence type="ECO:0000256" key="1">
    <source>
        <dbReference type="ARBA" id="ARBA00004604"/>
    </source>
</evidence>
<comment type="subcellular location">
    <subcellularLocation>
        <location evidence="1">Nucleus</location>
        <location evidence="1">Nucleolus</location>
    </subcellularLocation>
</comment>
<evidence type="ECO:0000256" key="7">
    <source>
        <dbReference type="ARBA" id="ARBA00023274"/>
    </source>
</evidence>
<dbReference type="InterPro" id="IPR001680">
    <property type="entry name" value="WD40_rpt"/>
</dbReference>
<dbReference type="GO" id="GO:0032040">
    <property type="term" value="C:small-subunit processome"/>
    <property type="evidence" value="ECO:0007669"/>
    <property type="project" value="TreeGrafter"/>
</dbReference>
<dbReference type="InterPro" id="IPR051733">
    <property type="entry name" value="WD_repeat_DCAF13/WDSOF1"/>
</dbReference>
<keyword evidence="6" id="KW-0539">Nucleus</keyword>
<dbReference type="UniPathway" id="UPA00143"/>
<name>A0A6A4WXF5_AMPAM</name>
<dbReference type="PROSITE" id="PS00678">
    <property type="entry name" value="WD_REPEATS_1"/>
    <property type="match status" value="1"/>
</dbReference>
<keyword evidence="5" id="KW-0677">Repeat</keyword>
<dbReference type="AlphaFoldDB" id="A0A6A4WXF5"/>
<comment type="similarity">
    <text evidence="2">Belongs to the WD repeat DCAF13/WDSOF1 family.</text>
</comment>
<feature type="domain" description="Sof1-like protein" evidence="11">
    <location>
        <begin position="285"/>
        <end position="370"/>
    </location>
</feature>
<evidence type="ECO:0000313" key="12">
    <source>
        <dbReference type="EMBL" id="KAF0312216.1"/>
    </source>
</evidence>
<keyword evidence="7" id="KW-0687">Ribonucleoprotein</keyword>
<dbReference type="InterPro" id="IPR036322">
    <property type="entry name" value="WD40_repeat_dom_sf"/>
</dbReference>
<gene>
    <name evidence="12" type="primary">Dcaf13</name>
    <name evidence="12" type="ORF">FJT64_017021</name>
</gene>
<dbReference type="SUPFAM" id="SSF50978">
    <property type="entry name" value="WD40 repeat-like"/>
    <property type="match status" value="1"/>
</dbReference>
<keyword evidence="13" id="KW-1185">Reference proteome</keyword>
<evidence type="ECO:0000256" key="5">
    <source>
        <dbReference type="ARBA" id="ARBA00022737"/>
    </source>
</evidence>
<protein>
    <recommendedName>
        <fullName evidence="3">DDB1- and CUL4-associated factor 13</fullName>
    </recommendedName>
    <alternativeName>
        <fullName evidence="8">WD repeat and SOF domain-containing protein 1</fullName>
    </alternativeName>
</protein>
<feature type="region of interest" description="Disordered" evidence="10">
    <location>
        <begin position="317"/>
        <end position="376"/>
    </location>
</feature>
<evidence type="ECO:0000256" key="9">
    <source>
        <dbReference type="PROSITE-ProRule" id="PRU00221"/>
    </source>
</evidence>
<dbReference type="GO" id="GO:0016567">
    <property type="term" value="P:protein ubiquitination"/>
    <property type="evidence" value="ECO:0007669"/>
    <property type="project" value="UniProtKB-UniPathway"/>
</dbReference>
<dbReference type="InterPro" id="IPR015943">
    <property type="entry name" value="WD40/YVTN_repeat-like_dom_sf"/>
</dbReference>
<organism evidence="12 13">
    <name type="scientific">Amphibalanus amphitrite</name>
    <name type="common">Striped barnacle</name>
    <name type="synonym">Balanus amphitrite</name>
    <dbReference type="NCBI Taxonomy" id="1232801"/>
    <lineage>
        <taxon>Eukaryota</taxon>
        <taxon>Metazoa</taxon>
        <taxon>Ecdysozoa</taxon>
        <taxon>Arthropoda</taxon>
        <taxon>Crustacea</taxon>
        <taxon>Multicrustacea</taxon>
        <taxon>Cirripedia</taxon>
        <taxon>Thoracica</taxon>
        <taxon>Thoracicalcarea</taxon>
        <taxon>Balanomorpha</taxon>
        <taxon>Balanoidea</taxon>
        <taxon>Balanidae</taxon>
        <taxon>Amphibalaninae</taxon>
        <taxon>Amphibalanus</taxon>
    </lineage>
</organism>
<dbReference type="Pfam" id="PF00400">
    <property type="entry name" value="WD40"/>
    <property type="match status" value="4"/>
</dbReference>
<comment type="caution">
    <text evidence="12">The sequence shown here is derived from an EMBL/GenBank/DDBJ whole genome shotgun (WGS) entry which is preliminary data.</text>
</comment>
<accession>A0A6A4WXF5</accession>
<evidence type="ECO:0000256" key="10">
    <source>
        <dbReference type="SAM" id="MobiDB-lite"/>
    </source>
</evidence>
<feature type="compositionally biased region" description="Basic and acidic residues" evidence="10">
    <location>
        <begin position="334"/>
        <end position="352"/>
    </location>
</feature>
<sequence length="376" mass="43789">MKVKCLVRNPDDYMRETKKDIFKMPRNYDPDLHPFAAPREYTRAMNAAKLGRMFAKPFVGSLDGHRDSVTCLSKHPSRLSQLYTGAADGEVRIWDLARMRCLRTVQAHEGYIRAMTHTNDGAAFLTCACASDRSVILYDTREQQPIRRVTTQLRSNVIAWNPMEAFVFTAANEDYNLYSWDMRRFNSPPSIPSLYSWDMRRLQRPLLIHKDHVSAVIDVDYSPTGREFVSGGYDKTLRIFGAREPRSRDIYHTRRMQRITCVCWTGDDKYVLSGSDEMNIRLWKARASEKLGVVKERERAARQYNERLVEKFASHPQVSRIARHRQVPRQVLTGKKEQRAIHQSQKRKEANRRAHSRPGTVPRVAEKDKFVLKEEE</sequence>
<evidence type="ECO:0000256" key="8">
    <source>
        <dbReference type="ARBA" id="ARBA00032239"/>
    </source>
</evidence>
<dbReference type="InterPro" id="IPR019775">
    <property type="entry name" value="WD40_repeat_CS"/>
</dbReference>
<feature type="repeat" description="WD" evidence="9">
    <location>
        <begin position="252"/>
        <end position="293"/>
    </location>
</feature>
<dbReference type="Gene3D" id="2.130.10.10">
    <property type="entry name" value="YVTN repeat-like/Quinoprotein amine dehydrogenase"/>
    <property type="match status" value="2"/>
</dbReference>
<feature type="repeat" description="WD" evidence="9">
    <location>
        <begin position="62"/>
        <end position="104"/>
    </location>
</feature>
<keyword evidence="4 9" id="KW-0853">WD repeat</keyword>
<proteinExistence type="inferred from homology"/>
<dbReference type="InterPro" id="IPR007287">
    <property type="entry name" value="Sof1"/>
</dbReference>
<dbReference type="PROSITE" id="PS50082">
    <property type="entry name" value="WD_REPEATS_2"/>
    <property type="match status" value="3"/>
</dbReference>
<reference evidence="12 13" key="1">
    <citation type="submission" date="2019-07" db="EMBL/GenBank/DDBJ databases">
        <title>Draft genome assembly of a fouling barnacle, Amphibalanus amphitrite (Darwin, 1854): The first reference genome for Thecostraca.</title>
        <authorList>
            <person name="Kim W."/>
        </authorList>
    </citation>
    <scope>NUCLEOTIDE SEQUENCE [LARGE SCALE GENOMIC DNA]</scope>
    <source>
        <strain evidence="12">SNU_AA5</strain>
        <tissue evidence="12">Soma without cirri and trophi</tissue>
    </source>
</reference>
<dbReference type="OrthoDB" id="10249065at2759"/>
<dbReference type="PANTHER" id="PTHR22851:SF0">
    <property type="entry name" value="DDB1- AND CUL4-ASSOCIATED FACTOR 13"/>
    <property type="match status" value="1"/>
</dbReference>
<dbReference type="PANTHER" id="PTHR22851">
    <property type="entry name" value="U3 SMALL NUCLEOLAR RNA U3 SNORNA ASSOCIATED PROTEIN"/>
    <property type="match status" value="1"/>
</dbReference>
<evidence type="ECO:0000256" key="3">
    <source>
        <dbReference type="ARBA" id="ARBA00021762"/>
    </source>
</evidence>
<dbReference type="PROSITE" id="PS50294">
    <property type="entry name" value="WD_REPEATS_REGION"/>
    <property type="match status" value="1"/>
</dbReference>
<evidence type="ECO:0000259" key="11">
    <source>
        <dbReference type="Pfam" id="PF04158"/>
    </source>
</evidence>
<evidence type="ECO:0000256" key="4">
    <source>
        <dbReference type="ARBA" id="ARBA00022574"/>
    </source>
</evidence>
<dbReference type="GO" id="GO:0000462">
    <property type="term" value="P:maturation of SSU-rRNA from tricistronic rRNA transcript (SSU-rRNA, 5.8S rRNA, LSU-rRNA)"/>
    <property type="evidence" value="ECO:0007669"/>
    <property type="project" value="TreeGrafter"/>
</dbReference>
<evidence type="ECO:0000256" key="6">
    <source>
        <dbReference type="ARBA" id="ARBA00023242"/>
    </source>
</evidence>
<feature type="compositionally biased region" description="Basic and acidic residues" evidence="10">
    <location>
        <begin position="364"/>
        <end position="376"/>
    </location>
</feature>
<feature type="repeat" description="WD" evidence="9">
    <location>
        <begin position="209"/>
        <end position="240"/>
    </location>
</feature>
<dbReference type="EMBL" id="VIIS01000186">
    <property type="protein sequence ID" value="KAF0312216.1"/>
    <property type="molecule type" value="Genomic_DNA"/>
</dbReference>
<dbReference type="Proteomes" id="UP000440578">
    <property type="component" value="Unassembled WGS sequence"/>
</dbReference>
<evidence type="ECO:0000256" key="2">
    <source>
        <dbReference type="ARBA" id="ARBA00005649"/>
    </source>
</evidence>